<evidence type="ECO:0000313" key="1">
    <source>
        <dbReference type="EMBL" id="SJL05092.1"/>
    </source>
</evidence>
<gene>
    <name evidence="1" type="ORF">ARMOST_08464</name>
</gene>
<organism evidence="1 2">
    <name type="scientific">Armillaria ostoyae</name>
    <name type="common">Armillaria root rot fungus</name>
    <dbReference type="NCBI Taxonomy" id="47428"/>
    <lineage>
        <taxon>Eukaryota</taxon>
        <taxon>Fungi</taxon>
        <taxon>Dikarya</taxon>
        <taxon>Basidiomycota</taxon>
        <taxon>Agaricomycotina</taxon>
        <taxon>Agaricomycetes</taxon>
        <taxon>Agaricomycetidae</taxon>
        <taxon>Agaricales</taxon>
        <taxon>Marasmiineae</taxon>
        <taxon>Physalacriaceae</taxon>
        <taxon>Armillaria</taxon>
    </lineage>
</organism>
<dbReference type="Gene3D" id="3.30.160.20">
    <property type="match status" value="1"/>
</dbReference>
<protein>
    <recommendedName>
        <fullName evidence="3">DRBM domain-containing protein</fullName>
    </recommendedName>
</protein>
<evidence type="ECO:0008006" key="3">
    <source>
        <dbReference type="Google" id="ProtNLM"/>
    </source>
</evidence>
<dbReference type="EMBL" id="FUEG01000005">
    <property type="protein sequence ID" value="SJL05092.1"/>
    <property type="molecule type" value="Genomic_DNA"/>
</dbReference>
<dbReference type="OrthoDB" id="112668at2759"/>
<keyword evidence="2" id="KW-1185">Reference proteome</keyword>
<sequence length="77" mass="8660">MPDNNTRRHYRTELNNLCIQAGWALHFDDSFTGPQNDGIWTSLVYVDGVMCGQGSAKSSRAAREQASYRALVYYGRA</sequence>
<reference evidence="2" key="1">
    <citation type="journal article" date="2017" name="Nat. Ecol. Evol.">
        <title>Genome expansion and lineage-specific genetic innovations in the forest pathogenic fungi Armillaria.</title>
        <authorList>
            <person name="Sipos G."/>
            <person name="Prasanna A.N."/>
            <person name="Walter M.C."/>
            <person name="O'Connor E."/>
            <person name="Balint B."/>
            <person name="Krizsan K."/>
            <person name="Kiss B."/>
            <person name="Hess J."/>
            <person name="Varga T."/>
            <person name="Slot J."/>
            <person name="Riley R."/>
            <person name="Boka B."/>
            <person name="Rigling D."/>
            <person name="Barry K."/>
            <person name="Lee J."/>
            <person name="Mihaltcheva S."/>
            <person name="LaButti K."/>
            <person name="Lipzen A."/>
            <person name="Waldron R."/>
            <person name="Moloney N.M."/>
            <person name="Sperisen C."/>
            <person name="Kredics L."/>
            <person name="Vagvoelgyi C."/>
            <person name="Patrignani A."/>
            <person name="Fitzpatrick D."/>
            <person name="Nagy I."/>
            <person name="Doyle S."/>
            <person name="Anderson J.B."/>
            <person name="Grigoriev I.V."/>
            <person name="Gueldener U."/>
            <person name="Muensterkoetter M."/>
            <person name="Nagy L.G."/>
        </authorList>
    </citation>
    <scope>NUCLEOTIDE SEQUENCE [LARGE SCALE GENOMIC DNA]</scope>
    <source>
        <strain evidence="2">C18/9</strain>
    </source>
</reference>
<name>A0A284R8S5_ARMOS</name>
<evidence type="ECO:0000313" key="2">
    <source>
        <dbReference type="Proteomes" id="UP000219338"/>
    </source>
</evidence>
<dbReference type="SUPFAM" id="SSF54768">
    <property type="entry name" value="dsRNA-binding domain-like"/>
    <property type="match status" value="1"/>
</dbReference>
<dbReference type="Proteomes" id="UP000219338">
    <property type="component" value="Unassembled WGS sequence"/>
</dbReference>
<dbReference type="AlphaFoldDB" id="A0A284R8S5"/>
<proteinExistence type="predicted"/>
<dbReference type="OMA" id="CIQAGWA"/>
<accession>A0A284R8S5</accession>